<accession>A0ABP3GNN9</accession>
<gene>
    <name evidence="2" type="ORF">GCM10008967_42590</name>
</gene>
<feature type="transmembrane region" description="Helical" evidence="1">
    <location>
        <begin position="12"/>
        <end position="33"/>
    </location>
</feature>
<keyword evidence="3" id="KW-1185">Reference proteome</keyword>
<evidence type="ECO:0000313" key="3">
    <source>
        <dbReference type="Proteomes" id="UP001500782"/>
    </source>
</evidence>
<protein>
    <submittedName>
        <fullName evidence="2">DUF1405 domain-containing protein</fullName>
    </submittedName>
</protein>
<feature type="transmembrane region" description="Helical" evidence="1">
    <location>
        <begin position="168"/>
        <end position="188"/>
    </location>
</feature>
<evidence type="ECO:0000313" key="2">
    <source>
        <dbReference type="EMBL" id="GAA0347721.1"/>
    </source>
</evidence>
<keyword evidence="1" id="KW-0812">Transmembrane</keyword>
<feature type="transmembrane region" description="Helical" evidence="1">
    <location>
        <begin position="132"/>
        <end position="153"/>
    </location>
</feature>
<comment type="caution">
    <text evidence="2">The sequence shown here is derived from an EMBL/GenBank/DDBJ whole genome shotgun (WGS) entry which is preliminary data.</text>
</comment>
<dbReference type="PANTHER" id="PTHR40042:SF1">
    <property type="entry name" value="DUF1405 DOMAIN-CONTAINING PROTEIN"/>
    <property type="match status" value="1"/>
</dbReference>
<dbReference type="InterPro" id="IPR009845">
    <property type="entry name" value="DUF1405"/>
</dbReference>
<proteinExistence type="predicted"/>
<organism evidence="2 3">
    <name type="scientific">Bacillus carboniphilus</name>
    <dbReference type="NCBI Taxonomy" id="86663"/>
    <lineage>
        <taxon>Bacteria</taxon>
        <taxon>Bacillati</taxon>
        <taxon>Bacillota</taxon>
        <taxon>Bacilli</taxon>
        <taxon>Bacillales</taxon>
        <taxon>Bacillaceae</taxon>
        <taxon>Bacillus</taxon>
    </lineage>
</organism>
<evidence type="ECO:0000256" key="1">
    <source>
        <dbReference type="SAM" id="Phobius"/>
    </source>
</evidence>
<sequence length="199" mass="23595">MVFSISWVLKQRWFLWLLLIINVGGTIYGYIWYEGQLSRTPNHFLIFVPDSPTASLFFCFVLVAFLLGKNWGLFESLALITLYKYGIWAVVMNILTLLVTGYLPWEGYMLMASHLAMAIQGILYAPFYRIKWWHFVVAGVWTLHNDVIDYVYMMYPVYHSISMYVKEIGYFTFWLSISALFLTYYLCFAKRRLQWSIKN</sequence>
<reference evidence="3" key="1">
    <citation type="journal article" date="2019" name="Int. J. Syst. Evol. Microbiol.">
        <title>The Global Catalogue of Microorganisms (GCM) 10K type strain sequencing project: providing services to taxonomists for standard genome sequencing and annotation.</title>
        <authorList>
            <consortium name="The Broad Institute Genomics Platform"/>
            <consortium name="The Broad Institute Genome Sequencing Center for Infectious Disease"/>
            <person name="Wu L."/>
            <person name="Ma J."/>
        </authorList>
    </citation>
    <scope>NUCLEOTIDE SEQUENCE [LARGE SCALE GENOMIC DNA]</scope>
    <source>
        <strain evidence="3">JCM 9731</strain>
    </source>
</reference>
<feature type="transmembrane region" description="Helical" evidence="1">
    <location>
        <begin position="85"/>
        <end position="102"/>
    </location>
</feature>
<keyword evidence="1" id="KW-0472">Membrane</keyword>
<dbReference type="Proteomes" id="UP001500782">
    <property type="component" value="Unassembled WGS sequence"/>
</dbReference>
<feature type="transmembrane region" description="Helical" evidence="1">
    <location>
        <begin position="53"/>
        <end position="73"/>
    </location>
</feature>
<keyword evidence="1" id="KW-1133">Transmembrane helix</keyword>
<dbReference type="Pfam" id="PF07187">
    <property type="entry name" value="DUF1405"/>
    <property type="match status" value="1"/>
</dbReference>
<name>A0ABP3GNN9_9BACI</name>
<dbReference type="EMBL" id="BAAADJ010000064">
    <property type="protein sequence ID" value="GAA0347721.1"/>
    <property type="molecule type" value="Genomic_DNA"/>
</dbReference>
<dbReference type="PANTHER" id="PTHR40042">
    <property type="entry name" value="HYPOTHETICAL MEMBRANE SPANNING PROTEIN"/>
    <property type="match status" value="1"/>
</dbReference>
<feature type="transmembrane region" description="Helical" evidence="1">
    <location>
        <begin position="108"/>
        <end position="125"/>
    </location>
</feature>